<feature type="transmembrane region" description="Helical" evidence="2">
    <location>
        <begin position="135"/>
        <end position="154"/>
    </location>
</feature>
<sequence length="371" mass="40200">MCDKILSLWRLSFFLAIVLTIFANVFNFIGFVSPFWIVSRDGDNYGFVRLGLWEVCFKNFIFAEDYISKAYDGCWYIYRQEFKYIRFWINPPWFIIIQITSIVNITFSLGGLILILQNAAGIETTFCTLSSSPIIFLQSVVVACLTVITIVLGLMSKDRQWLPFSDRNTVGWGLGFSATAGILTLLSIFCLLVDQLAHYSEQIYHKLLEEKGITTVHSIPPDIAPGHDNVPASGISQPGPVGTESRLGGVPSLFMTGSLPSVGGGAGGGPATRIFSVLGGAKSAILSKYGETRTTIPGLAMKPEAQTTSGALVSARLRENLQSERPIEPPTAQPAVGSIHSLNAPATGGLQERPVIVYGASRGNIIKDSAV</sequence>
<dbReference type="AlphaFoldDB" id="A0A5K3F0W4"/>
<feature type="transmembrane region" description="Helical" evidence="2">
    <location>
        <begin position="174"/>
        <end position="193"/>
    </location>
</feature>
<feature type="transmembrane region" description="Helical" evidence="2">
    <location>
        <begin position="93"/>
        <end position="115"/>
    </location>
</feature>
<name>A0A5K3F0W4_MESCO</name>
<organism evidence="3">
    <name type="scientific">Mesocestoides corti</name>
    <name type="common">Flatworm</name>
    <dbReference type="NCBI Taxonomy" id="53468"/>
    <lineage>
        <taxon>Eukaryota</taxon>
        <taxon>Metazoa</taxon>
        <taxon>Spiralia</taxon>
        <taxon>Lophotrochozoa</taxon>
        <taxon>Platyhelminthes</taxon>
        <taxon>Cestoda</taxon>
        <taxon>Eucestoda</taxon>
        <taxon>Cyclophyllidea</taxon>
        <taxon>Mesocestoididae</taxon>
        <taxon>Mesocestoides</taxon>
    </lineage>
</organism>
<feature type="region of interest" description="Disordered" evidence="1">
    <location>
        <begin position="324"/>
        <end position="345"/>
    </location>
</feature>
<dbReference type="Gene3D" id="1.20.140.150">
    <property type="match status" value="1"/>
</dbReference>
<keyword evidence="2" id="KW-0812">Transmembrane</keyword>
<evidence type="ECO:0000256" key="1">
    <source>
        <dbReference type="SAM" id="MobiDB-lite"/>
    </source>
</evidence>
<reference evidence="3" key="1">
    <citation type="submission" date="2019-11" db="UniProtKB">
        <authorList>
            <consortium name="WormBaseParasite"/>
        </authorList>
    </citation>
    <scope>IDENTIFICATION</scope>
</reference>
<evidence type="ECO:0000313" key="3">
    <source>
        <dbReference type="WBParaSite" id="MCU_004664-RA"/>
    </source>
</evidence>
<keyword evidence="2" id="KW-0472">Membrane</keyword>
<feature type="transmembrane region" description="Helical" evidence="2">
    <location>
        <begin position="12"/>
        <end position="37"/>
    </location>
</feature>
<accession>A0A5K3F0W4</accession>
<evidence type="ECO:0000256" key="2">
    <source>
        <dbReference type="SAM" id="Phobius"/>
    </source>
</evidence>
<protein>
    <submittedName>
        <fullName evidence="3">Transmembrane protein</fullName>
    </submittedName>
</protein>
<keyword evidence="2" id="KW-1133">Transmembrane helix</keyword>
<proteinExistence type="predicted"/>
<dbReference type="PANTHER" id="PTHR21284">
    <property type="entry name" value="EG:80H7.2 PROTEIN"/>
    <property type="match status" value="1"/>
</dbReference>
<dbReference type="PANTHER" id="PTHR21284:SF12">
    <property type="entry name" value="EG:80H7.2 PROTEIN"/>
    <property type="match status" value="1"/>
</dbReference>
<dbReference type="WBParaSite" id="MCU_004664-RA">
    <property type="protein sequence ID" value="MCU_004664-RA"/>
    <property type="gene ID" value="MCU_004664"/>
</dbReference>